<sequence length="137" mass="15589">MDKEGLIPFGVVSFPWVLWVNVSTLNDVDFVNIPDVDTSLVLTNRACQYKTNCQEDREHRDFFMFGRDDKIMYRLIKVTEGEKSTFECQSLAPTGVTVTKNNGTREESQVEIFSEAFNDCLDNSPPPSCHGRRTTIS</sequence>
<gene>
    <name evidence="1" type="ORF">M231_08112</name>
</gene>
<reference evidence="1 2" key="1">
    <citation type="submission" date="2016-06" db="EMBL/GenBank/DDBJ databases">
        <title>Evolution of pathogenesis and genome organization in the Tremellales.</title>
        <authorList>
            <person name="Cuomo C."/>
            <person name="Litvintseva A."/>
            <person name="Heitman J."/>
            <person name="Chen Y."/>
            <person name="Sun S."/>
            <person name="Springer D."/>
            <person name="Dromer F."/>
            <person name="Young S."/>
            <person name="Zeng Q."/>
            <person name="Chapman S."/>
            <person name="Gujja S."/>
            <person name="Saif S."/>
            <person name="Birren B."/>
        </authorList>
    </citation>
    <scope>NUCLEOTIDE SEQUENCE [LARGE SCALE GENOMIC DNA]</scope>
    <source>
        <strain evidence="1 2">ATCC 28783</strain>
    </source>
</reference>
<accession>A0A4Q1B7T5</accession>
<keyword evidence="2" id="KW-1185">Reference proteome</keyword>
<name>A0A4Q1B7T5_TREME</name>
<dbReference type="InParanoid" id="A0A4Q1B7T5"/>
<evidence type="ECO:0000313" key="1">
    <source>
        <dbReference type="EMBL" id="RXK34632.1"/>
    </source>
</evidence>
<proteinExistence type="predicted"/>
<dbReference type="AlphaFoldDB" id="A0A4Q1B7T5"/>
<dbReference type="EMBL" id="SDIL01000269">
    <property type="protein sequence ID" value="RXK34632.1"/>
    <property type="molecule type" value="Genomic_DNA"/>
</dbReference>
<comment type="caution">
    <text evidence="1">The sequence shown here is derived from an EMBL/GenBank/DDBJ whole genome shotgun (WGS) entry which is preliminary data.</text>
</comment>
<organism evidence="1 2">
    <name type="scientific">Tremella mesenterica</name>
    <name type="common">Jelly fungus</name>
    <dbReference type="NCBI Taxonomy" id="5217"/>
    <lineage>
        <taxon>Eukaryota</taxon>
        <taxon>Fungi</taxon>
        <taxon>Dikarya</taxon>
        <taxon>Basidiomycota</taxon>
        <taxon>Agaricomycotina</taxon>
        <taxon>Tremellomycetes</taxon>
        <taxon>Tremellales</taxon>
        <taxon>Tremellaceae</taxon>
        <taxon>Tremella</taxon>
    </lineage>
</organism>
<dbReference type="VEuPathDB" id="FungiDB:TREMEDRAFT_63734"/>
<dbReference type="Proteomes" id="UP000289152">
    <property type="component" value="Unassembled WGS sequence"/>
</dbReference>
<protein>
    <submittedName>
        <fullName evidence="1">Uncharacterized protein</fullName>
    </submittedName>
</protein>
<evidence type="ECO:0000313" key="2">
    <source>
        <dbReference type="Proteomes" id="UP000289152"/>
    </source>
</evidence>